<protein>
    <recommendedName>
        <fullName evidence="2">DUF7704 domain-containing protein</fullName>
    </recommendedName>
</protein>
<feature type="transmembrane region" description="Helical" evidence="1">
    <location>
        <begin position="108"/>
        <end position="131"/>
    </location>
</feature>
<keyword evidence="4" id="KW-1185">Reference proteome</keyword>
<accession>A0A9W9ISF3</accession>
<proteinExistence type="predicted"/>
<dbReference type="AlphaFoldDB" id="A0A9W9ISF3"/>
<feature type="transmembrane region" description="Helical" evidence="1">
    <location>
        <begin position="70"/>
        <end position="88"/>
    </location>
</feature>
<dbReference type="Pfam" id="PF24803">
    <property type="entry name" value="DUF7704"/>
    <property type="match status" value="1"/>
</dbReference>
<organism evidence="3 4">
    <name type="scientific">Penicillium capsulatum</name>
    <dbReference type="NCBI Taxonomy" id="69766"/>
    <lineage>
        <taxon>Eukaryota</taxon>
        <taxon>Fungi</taxon>
        <taxon>Dikarya</taxon>
        <taxon>Ascomycota</taxon>
        <taxon>Pezizomycotina</taxon>
        <taxon>Eurotiomycetes</taxon>
        <taxon>Eurotiomycetidae</taxon>
        <taxon>Eurotiales</taxon>
        <taxon>Aspergillaceae</taxon>
        <taxon>Penicillium</taxon>
    </lineage>
</organism>
<dbReference type="OrthoDB" id="2937326at2759"/>
<evidence type="ECO:0000313" key="4">
    <source>
        <dbReference type="Proteomes" id="UP001146351"/>
    </source>
</evidence>
<gene>
    <name evidence="3" type="ORF">N7492_001024</name>
</gene>
<keyword evidence="1" id="KW-0472">Membrane</keyword>
<dbReference type="EMBL" id="JAPQKO010000001">
    <property type="protein sequence ID" value="KAJ5183408.1"/>
    <property type="molecule type" value="Genomic_DNA"/>
</dbReference>
<evidence type="ECO:0000313" key="3">
    <source>
        <dbReference type="EMBL" id="KAJ5183408.1"/>
    </source>
</evidence>
<evidence type="ECO:0000259" key="2">
    <source>
        <dbReference type="Pfam" id="PF24803"/>
    </source>
</evidence>
<dbReference type="InterPro" id="IPR056121">
    <property type="entry name" value="DUF7704"/>
</dbReference>
<reference evidence="3" key="1">
    <citation type="submission" date="2022-11" db="EMBL/GenBank/DDBJ databases">
        <authorList>
            <person name="Petersen C."/>
        </authorList>
    </citation>
    <scope>NUCLEOTIDE SEQUENCE</scope>
    <source>
        <strain evidence="3">IBT 21917</strain>
    </source>
</reference>
<reference evidence="3" key="2">
    <citation type="journal article" date="2023" name="IMA Fungus">
        <title>Comparative genomic study of the Penicillium genus elucidates a diverse pangenome and 15 lateral gene transfer events.</title>
        <authorList>
            <person name="Petersen C."/>
            <person name="Sorensen T."/>
            <person name="Nielsen M.R."/>
            <person name="Sondergaard T.E."/>
            <person name="Sorensen J.L."/>
            <person name="Fitzpatrick D.A."/>
            <person name="Frisvad J.C."/>
            <person name="Nielsen K.L."/>
        </authorList>
    </citation>
    <scope>NUCLEOTIDE SEQUENCE</scope>
    <source>
        <strain evidence="3">IBT 21917</strain>
    </source>
</reference>
<comment type="caution">
    <text evidence="3">The sequence shown here is derived from an EMBL/GenBank/DDBJ whole genome shotgun (WGS) entry which is preliminary data.</text>
</comment>
<feature type="domain" description="DUF7704" evidence="2">
    <location>
        <begin position="36"/>
        <end position="132"/>
    </location>
</feature>
<feature type="transmembrane region" description="Helical" evidence="1">
    <location>
        <begin position="43"/>
        <end position="63"/>
    </location>
</feature>
<keyword evidence="1" id="KW-1133">Transmembrane helix</keyword>
<dbReference type="Proteomes" id="UP001146351">
    <property type="component" value="Unassembled WGS sequence"/>
</dbReference>
<evidence type="ECO:0000256" key="1">
    <source>
        <dbReference type="SAM" id="Phobius"/>
    </source>
</evidence>
<keyword evidence="1" id="KW-0812">Transmembrane</keyword>
<sequence>MQIRRWLLETCPRSNRNHRVTLPAHLAGRGTSDPHPTPLEHLLGLQTAAMALMIGMLVLVVMLRSTEPRVVHAMVLSMVIGDLPHWGNLMYVLGWEGLQACHSWDVRLWLQFLIPTGTMGMKLGYLGGVFGPDRIEKEKKR</sequence>
<name>A0A9W9ISF3_9EURO</name>